<dbReference type="EMBL" id="BAABJQ010000001">
    <property type="protein sequence ID" value="GAA5178441.1"/>
    <property type="molecule type" value="Genomic_DNA"/>
</dbReference>
<reference evidence="3" key="1">
    <citation type="journal article" date="2019" name="Int. J. Syst. Evol. Microbiol.">
        <title>The Global Catalogue of Microorganisms (GCM) 10K type strain sequencing project: providing services to taxonomists for standard genome sequencing and annotation.</title>
        <authorList>
            <consortium name="The Broad Institute Genomics Platform"/>
            <consortium name="The Broad Institute Genome Sequencing Center for Infectious Disease"/>
            <person name="Wu L."/>
            <person name="Ma J."/>
        </authorList>
    </citation>
    <scope>NUCLEOTIDE SEQUENCE [LARGE SCALE GENOMIC DNA]</scope>
    <source>
        <strain evidence="3">JCM 18304</strain>
    </source>
</reference>
<accession>A0ABP9RIP1</accession>
<sequence length="176" mass="18503">MGSQWGGRTREAERVTTEAFHELVAAVEAGGHGAKSLVHRGVGLAHRGLDLADEAGDRLGTAGERLGSAGDRIGSAMNESRRRAAAAMDALAGRRAPIQWEWIAAGAVTGLVVGWLASRVTRRAAEEALVLEDVDSVVADEEPGHRSNGHGRNAHEINGHEINAPKSKEPESRGVA</sequence>
<evidence type="ECO:0008006" key="4">
    <source>
        <dbReference type="Google" id="ProtNLM"/>
    </source>
</evidence>
<proteinExistence type="predicted"/>
<evidence type="ECO:0000313" key="2">
    <source>
        <dbReference type="EMBL" id="GAA5178441.1"/>
    </source>
</evidence>
<evidence type="ECO:0000256" key="1">
    <source>
        <dbReference type="SAM" id="MobiDB-lite"/>
    </source>
</evidence>
<name>A0ABP9RIP1_9ACTN</name>
<comment type="caution">
    <text evidence="2">The sequence shown here is derived from an EMBL/GenBank/DDBJ whole genome shotgun (WGS) entry which is preliminary data.</text>
</comment>
<dbReference type="RefSeq" id="WP_345625697.1">
    <property type="nucleotide sequence ID" value="NZ_BAABJQ010000001.1"/>
</dbReference>
<dbReference type="Proteomes" id="UP001501570">
    <property type="component" value="Unassembled WGS sequence"/>
</dbReference>
<feature type="region of interest" description="Disordered" evidence="1">
    <location>
        <begin position="136"/>
        <end position="176"/>
    </location>
</feature>
<feature type="compositionally biased region" description="Basic and acidic residues" evidence="1">
    <location>
        <begin position="166"/>
        <end position="176"/>
    </location>
</feature>
<gene>
    <name evidence="2" type="ORF">GCM10023322_05690</name>
</gene>
<evidence type="ECO:0000313" key="3">
    <source>
        <dbReference type="Proteomes" id="UP001501570"/>
    </source>
</evidence>
<organism evidence="2 3">
    <name type="scientific">Rugosimonospora acidiphila</name>
    <dbReference type="NCBI Taxonomy" id="556531"/>
    <lineage>
        <taxon>Bacteria</taxon>
        <taxon>Bacillati</taxon>
        <taxon>Actinomycetota</taxon>
        <taxon>Actinomycetes</taxon>
        <taxon>Micromonosporales</taxon>
        <taxon>Micromonosporaceae</taxon>
        <taxon>Rugosimonospora</taxon>
    </lineage>
</organism>
<protein>
    <recommendedName>
        <fullName evidence="4">DUF883 domain-containing protein</fullName>
    </recommendedName>
</protein>
<keyword evidence="3" id="KW-1185">Reference proteome</keyword>